<dbReference type="Proteomes" id="UP000821837">
    <property type="component" value="Unassembled WGS sequence"/>
</dbReference>
<organism evidence="2 3">
    <name type="scientific">Rhipicephalus sanguineus</name>
    <name type="common">Brown dog tick</name>
    <name type="synonym">Ixodes sanguineus</name>
    <dbReference type="NCBI Taxonomy" id="34632"/>
    <lineage>
        <taxon>Eukaryota</taxon>
        <taxon>Metazoa</taxon>
        <taxon>Ecdysozoa</taxon>
        <taxon>Arthropoda</taxon>
        <taxon>Chelicerata</taxon>
        <taxon>Arachnida</taxon>
        <taxon>Acari</taxon>
        <taxon>Parasitiformes</taxon>
        <taxon>Ixodida</taxon>
        <taxon>Ixodoidea</taxon>
        <taxon>Ixodidae</taxon>
        <taxon>Rhipicephalinae</taxon>
        <taxon>Rhipicephalus</taxon>
        <taxon>Rhipicephalus</taxon>
    </lineage>
</organism>
<comment type="caution">
    <text evidence="2">The sequence shown here is derived from an EMBL/GenBank/DDBJ whole genome shotgun (WGS) entry which is preliminary data.</text>
</comment>
<gene>
    <name evidence="2" type="ORF">HPB52_024420</name>
</gene>
<name>A0A9D4TCG5_RHISA</name>
<dbReference type="VEuPathDB" id="VectorBase:RSAN_053064"/>
<reference evidence="2" key="2">
    <citation type="submission" date="2021-09" db="EMBL/GenBank/DDBJ databases">
        <authorList>
            <person name="Jia N."/>
            <person name="Wang J."/>
            <person name="Shi W."/>
            <person name="Du L."/>
            <person name="Sun Y."/>
            <person name="Zhan W."/>
            <person name="Jiang J."/>
            <person name="Wang Q."/>
            <person name="Zhang B."/>
            <person name="Ji P."/>
            <person name="Sakyi L.B."/>
            <person name="Cui X."/>
            <person name="Yuan T."/>
            <person name="Jiang B."/>
            <person name="Yang W."/>
            <person name="Lam T.T.-Y."/>
            <person name="Chang Q."/>
            <person name="Ding S."/>
            <person name="Wang X."/>
            <person name="Zhu J."/>
            <person name="Ruan X."/>
            <person name="Zhao L."/>
            <person name="Wei J."/>
            <person name="Que T."/>
            <person name="Du C."/>
            <person name="Cheng J."/>
            <person name="Dai P."/>
            <person name="Han X."/>
            <person name="Huang E."/>
            <person name="Gao Y."/>
            <person name="Liu J."/>
            <person name="Shao H."/>
            <person name="Ye R."/>
            <person name="Li L."/>
            <person name="Wei W."/>
            <person name="Wang X."/>
            <person name="Wang C."/>
            <person name="Huo Q."/>
            <person name="Li W."/>
            <person name="Guo W."/>
            <person name="Chen H."/>
            <person name="Chen S."/>
            <person name="Zhou L."/>
            <person name="Zhou L."/>
            <person name="Ni X."/>
            <person name="Tian J."/>
            <person name="Zhou Y."/>
            <person name="Sheng Y."/>
            <person name="Liu T."/>
            <person name="Pan Y."/>
            <person name="Xia L."/>
            <person name="Li J."/>
            <person name="Zhao F."/>
            <person name="Cao W."/>
        </authorList>
    </citation>
    <scope>NUCLEOTIDE SEQUENCE</scope>
    <source>
        <strain evidence="2">Rsan-2018</strain>
        <tissue evidence="2">Larvae</tissue>
    </source>
</reference>
<protein>
    <submittedName>
        <fullName evidence="2">Uncharacterized protein</fullName>
    </submittedName>
</protein>
<sequence length="138" mass="15346">MFGALLCNVNCKEGTNFNQEWFQNRVNDLVALFPAVSEPPPVPLYSESHSAALSAFGEQWPFTAAHIVCTIVEGLFLGPMKRLQEYVWEQWCIAEMIEAQKQEVGESEPEVVQQAQESAKSGPPAEQHRQEVDASVAP</sequence>
<keyword evidence="3" id="KW-1185">Reference proteome</keyword>
<feature type="region of interest" description="Disordered" evidence="1">
    <location>
        <begin position="103"/>
        <end position="138"/>
    </location>
</feature>
<dbReference type="AlphaFoldDB" id="A0A9D4TCG5"/>
<evidence type="ECO:0000256" key="1">
    <source>
        <dbReference type="SAM" id="MobiDB-lite"/>
    </source>
</evidence>
<accession>A0A9D4TCG5</accession>
<reference evidence="2" key="1">
    <citation type="journal article" date="2020" name="Cell">
        <title>Large-Scale Comparative Analyses of Tick Genomes Elucidate Their Genetic Diversity and Vector Capacities.</title>
        <authorList>
            <consortium name="Tick Genome and Microbiome Consortium (TIGMIC)"/>
            <person name="Jia N."/>
            <person name="Wang J."/>
            <person name="Shi W."/>
            <person name="Du L."/>
            <person name="Sun Y."/>
            <person name="Zhan W."/>
            <person name="Jiang J.F."/>
            <person name="Wang Q."/>
            <person name="Zhang B."/>
            <person name="Ji P."/>
            <person name="Bell-Sakyi L."/>
            <person name="Cui X.M."/>
            <person name="Yuan T.T."/>
            <person name="Jiang B.G."/>
            <person name="Yang W.F."/>
            <person name="Lam T.T."/>
            <person name="Chang Q.C."/>
            <person name="Ding S.J."/>
            <person name="Wang X.J."/>
            <person name="Zhu J.G."/>
            <person name="Ruan X.D."/>
            <person name="Zhao L."/>
            <person name="Wei J.T."/>
            <person name="Ye R.Z."/>
            <person name="Que T.C."/>
            <person name="Du C.H."/>
            <person name="Zhou Y.H."/>
            <person name="Cheng J.X."/>
            <person name="Dai P.F."/>
            <person name="Guo W.B."/>
            <person name="Han X.H."/>
            <person name="Huang E.J."/>
            <person name="Li L.F."/>
            <person name="Wei W."/>
            <person name="Gao Y.C."/>
            <person name="Liu J.Z."/>
            <person name="Shao H.Z."/>
            <person name="Wang X."/>
            <person name="Wang C.C."/>
            <person name="Yang T.C."/>
            <person name="Huo Q.B."/>
            <person name="Li W."/>
            <person name="Chen H.Y."/>
            <person name="Chen S.E."/>
            <person name="Zhou L.G."/>
            <person name="Ni X.B."/>
            <person name="Tian J.H."/>
            <person name="Sheng Y."/>
            <person name="Liu T."/>
            <person name="Pan Y.S."/>
            <person name="Xia L.Y."/>
            <person name="Li J."/>
            <person name="Zhao F."/>
            <person name="Cao W.C."/>
        </authorList>
    </citation>
    <scope>NUCLEOTIDE SEQUENCE</scope>
    <source>
        <strain evidence="2">Rsan-2018</strain>
    </source>
</reference>
<proteinExistence type="predicted"/>
<dbReference type="EMBL" id="JABSTV010001161">
    <property type="protein sequence ID" value="KAH7984956.1"/>
    <property type="molecule type" value="Genomic_DNA"/>
</dbReference>
<evidence type="ECO:0000313" key="3">
    <source>
        <dbReference type="Proteomes" id="UP000821837"/>
    </source>
</evidence>
<evidence type="ECO:0000313" key="2">
    <source>
        <dbReference type="EMBL" id="KAH7984956.1"/>
    </source>
</evidence>